<dbReference type="InterPro" id="IPR000801">
    <property type="entry name" value="Esterase-like"/>
</dbReference>
<evidence type="ECO:0000256" key="1">
    <source>
        <dbReference type="SAM" id="SignalP"/>
    </source>
</evidence>
<proteinExistence type="predicted"/>
<dbReference type="Proteomes" id="UP000244193">
    <property type="component" value="Chromosome"/>
</dbReference>
<evidence type="ECO:0000313" key="2">
    <source>
        <dbReference type="EMBL" id="AWA29464.1"/>
    </source>
</evidence>
<dbReference type="SUPFAM" id="SSF53474">
    <property type="entry name" value="alpha/beta-Hydrolases"/>
    <property type="match status" value="1"/>
</dbReference>
<dbReference type="InterPro" id="IPR011990">
    <property type="entry name" value="TPR-like_helical_dom_sf"/>
</dbReference>
<dbReference type="AlphaFoldDB" id="A0A2S0RCV4"/>
<sequence>MKKIIILLAFLGCLPAFSQRSRDTIFSEKMNMDREFTVSLPLSYGKNKDRKYPLLLLLDGEYLLDAYDGALAYGNYWDDLPEVVIVALNQNSNGEREADSVMNEEGLPTETGASFFEFIGTELLPALEKKYRLSPFRIIGGHDVTAGFLNLFLYKENPLFNAYICFSPEFGEQMMERIPVMLQTTKKPIFYYMASGDGDLKKNLADMRTLDNNIKTVLHANVYYEYDEFKGASHYSLVLYGIPASLYHIFGQYQPISTAEFQEKIVKMEKGYVDYLVKKYDIIEKSYGMKMPVRISDFKAIEAAIIKNNAFDELEKLAAMAKKSYPKAMLSQYEMGLFYEKTGDTKKAAKAYQNAYLMDEIGDLTKDMMLEKADELKKGGSK</sequence>
<dbReference type="RefSeq" id="WP_108370048.1">
    <property type="nucleotide sequence ID" value="NZ_CP028811.1"/>
</dbReference>
<dbReference type="Gene3D" id="3.40.50.1820">
    <property type="entry name" value="alpha/beta hydrolase"/>
    <property type="match status" value="1"/>
</dbReference>
<keyword evidence="1" id="KW-0732">Signal</keyword>
<name>A0A2S0RCV4_9FLAO</name>
<protein>
    <submittedName>
        <fullName evidence="2">Histidine kinase</fullName>
    </submittedName>
</protein>
<dbReference type="OrthoDB" id="1142077at2"/>
<reference evidence="2 3" key="1">
    <citation type="submission" date="2018-04" db="EMBL/GenBank/DDBJ databases">
        <title>Genome sequencing of Flavobacterium sp. HYN0048.</title>
        <authorList>
            <person name="Yi H."/>
            <person name="Baek C."/>
        </authorList>
    </citation>
    <scope>NUCLEOTIDE SEQUENCE [LARGE SCALE GENOMIC DNA]</scope>
    <source>
        <strain evidence="2 3">HYN0048</strain>
    </source>
</reference>
<organism evidence="2 3">
    <name type="scientific">Flavobacterium magnum</name>
    <dbReference type="NCBI Taxonomy" id="2162713"/>
    <lineage>
        <taxon>Bacteria</taxon>
        <taxon>Pseudomonadati</taxon>
        <taxon>Bacteroidota</taxon>
        <taxon>Flavobacteriia</taxon>
        <taxon>Flavobacteriales</taxon>
        <taxon>Flavobacteriaceae</taxon>
        <taxon>Flavobacterium</taxon>
    </lineage>
</organism>
<feature type="chain" id="PRO_5015571036" evidence="1">
    <location>
        <begin position="19"/>
        <end position="382"/>
    </location>
</feature>
<keyword evidence="2" id="KW-0808">Transferase</keyword>
<dbReference type="InterPro" id="IPR029058">
    <property type="entry name" value="AB_hydrolase_fold"/>
</dbReference>
<dbReference type="Gene3D" id="1.25.40.10">
    <property type="entry name" value="Tetratricopeptide repeat domain"/>
    <property type="match status" value="1"/>
</dbReference>
<evidence type="ECO:0000313" key="3">
    <source>
        <dbReference type="Proteomes" id="UP000244193"/>
    </source>
</evidence>
<keyword evidence="2" id="KW-0418">Kinase</keyword>
<dbReference type="KEGG" id="fmg:HYN48_04825"/>
<gene>
    <name evidence="2" type="ORF">HYN48_04825</name>
</gene>
<dbReference type="EMBL" id="CP028811">
    <property type="protein sequence ID" value="AWA29464.1"/>
    <property type="molecule type" value="Genomic_DNA"/>
</dbReference>
<accession>A0A2S0RCV4</accession>
<dbReference type="GO" id="GO:0016301">
    <property type="term" value="F:kinase activity"/>
    <property type="evidence" value="ECO:0007669"/>
    <property type="project" value="UniProtKB-KW"/>
</dbReference>
<feature type="signal peptide" evidence="1">
    <location>
        <begin position="1"/>
        <end position="18"/>
    </location>
</feature>
<dbReference type="Pfam" id="PF00756">
    <property type="entry name" value="Esterase"/>
    <property type="match status" value="1"/>
</dbReference>
<keyword evidence="3" id="KW-1185">Reference proteome</keyword>